<comment type="caution">
    <text evidence="6">The sequence shown here is derived from an EMBL/GenBank/DDBJ whole genome shotgun (WGS) entry which is preliminary data.</text>
</comment>
<accession>A0A917LYC1</accession>
<dbReference type="InterPro" id="IPR036271">
    <property type="entry name" value="Tet_transcr_reg_TetR-rel_C_sf"/>
</dbReference>
<keyword evidence="1" id="KW-0805">Transcription regulation</keyword>
<dbReference type="GO" id="GO:0003677">
    <property type="term" value="F:DNA binding"/>
    <property type="evidence" value="ECO:0007669"/>
    <property type="project" value="UniProtKB-UniRule"/>
</dbReference>
<organism evidence="6 7">
    <name type="scientific">Kocuria dechangensis</name>
    <dbReference type="NCBI Taxonomy" id="1176249"/>
    <lineage>
        <taxon>Bacteria</taxon>
        <taxon>Bacillati</taxon>
        <taxon>Actinomycetota</taxon>
        <taxon>Actinomycetes</taxon>
        <taxon>Micrococcales</taxon>
        <taxon>Micrococcaceae</taxon>
        <taxon>Kocuria</taxon>
    </lineage>
</organism>
<dbReference type="Pfam" id="PF17940">
    <property type="entry name" value="TetR_C_31"/>
    <property type="match status" value="1"/>
</dbReference>
<dbReference type="RefSeq" id="WP_188539359.1">
    <property type="nucleotide sequence ID" value="NZ_BMEQ01000025.1"/>
</dbReference>
<dbReference type="Pfam" id="PF00440">
    <property type="entry name" value="TetR_N"/>
    <property type="match status" value="1"/>
</dbReference>
<keyword evidence="2 4" id="KW-0238">DNA-binding</keyword>
<dbReference type="EMBL" id="BMEQ01000025">
    <property type="protein sequence ID" value="GGG66877.1"/>
    <property type="molecule type" value="Genomic_DNA"/>
</dbReference>
<dbReference type="Gene3D" id="1.10.357.10">
    <property type="entry name" value="Tetracycline Repressor, domain 2"/>
    <property type="match status" value="1"/>
</dbReference>
<evidence type="ECO:0000256" key="4">
    <source>
        <dbReference type="PROSITE-ProRule" id="PRU00335"/>
    </source>
</evidence>
<reference evidence="6" key="1">
    <citation type="journal article" date="2014" name="Int. J. Syst. Evol. Microbiol.">
        <title>Complete genome sequence of Corynebacterium casei LMG S-19264T (=DSM 44701T), isolated from a smear-ripened cheese.</title>
        <authorList>
            <consortium name="US DOE Joint Genome Institute (JGI-PGF)"/>
            <person name="Walter F."/>
            <person name="Albersmeier A."/>
            <person name="Kalinowski J."/>
            <person name="Ruckert C."/>
        </authorList>
    </citation>
    <scope>NUCLEOTIDE SEQUENCE</scope>
    <source>
        <strain evidence="6">CGMCC 1.12187</strain>
    </source>
</reference>
<dbReference type="InterPro" id="IPR041583">
    <property type="entry name" value="TetR_C_31"/>
</dbReference>
<feature type="domain" description="HTH tetR-type" evidence="5">
    <location>
        <begin position="16"/>
        <end position="76"/>
    </location>
</feature>
<name>A0A917LYC1_9MICC</name>
<proteinExistence type="predicted"/>
<dbReference type="PANTHER" id="PTHR47506">
    <property type="entry name" value="TRANSCRIPTIONAL REGULATORY PROTEIN"/>
    <property type="match status" value="1"/>
</dbReference>
<dbReference type="PRINTS" id="PR00455">
    <property type="entry name" value="HTHTETR"/>
</dbReference>
<evidence type="ECO:0000313" key="6">
    <source>
        <dbReference type="EMBL" id="GGG66877.1"/>
    </source>
</evidence>
<dbReference type="Proteomes" id="UP000638848">
    <property type="component" value="Unassembled WGS sequence"/>
</dbReference>
<dbReference type="InterPro" id="IPR001647">
    <property type="entry name" value="HTH_TetR"/>
</dbReference>
<feature type="DNA-binding region" description="H-T-H motif" evidence="4">
    <location>
        <begin position="39"/>
        <end position="58"/>
    </location>
</feature>
<evidence type="ECO:0000259" key="5">
    <source>
        <dbReference type="PROSITE" id="PS50977"/>
    </source>
</evidence>
<dbReference type="SUPFAM" id="SSF46689">
    <property type="entry name" value="Homeodomain-like"/>
    <property type="match status" value="1"/>
</dbReference>
<dbReference type="PROSITE" id="PS50977">
    <property type="entry name" value="HTH_TETR_2"/>
    <property type="match status" value="1"/>
</dbReference>
<dbReference type="PANTHER" id="PTHR47506:SF1">
    <property type="entry name" value="HTH-TYPE TRANSCRIPTIONAL REGULATOR YJDC"/>
    <property type="match status" value="1"/>
</dbReference>
<dbReference type="InterPro" id="IPR009057">
    <property type="entry name" value="Homeodomain-like_sf"/>
</dbReference>
<sequence length="211" mass="22763">MDVPAADARRTKRSRASTRARLLDTSAAVLAEKGIDGASVEELCAAAGFSRGAFYSNFASKTELALAMYEDHVRQLTARLDEQLENWLAADEPAATVVGRVVEGMADFTSDTTWHSVRLELLLAARRAPRVRSVVLEQRAALTAAVTEALERVAGHHELVLTVEASDLAHLLLAAYDGRLNEQVADPGPAPAGPDLVPAVWPAFTRPRVRD</sequence>
<protein>
    <submittedName>
        <fullName evidence="6">TetR family transcriptional regulator</fullName>
    </submittedName>
</protein>
<reference evidence="6" key="2">
    <citation type="submission" date="2020-09" db="EMBL/GenBank/DDBJ databases">
        <authorList>
            <person name="Sun Q."/>
            <person name="Zhou Y."/>
        </authorList>
    </citation>
    <scope>NUCLEOTIDE SEQUENCE</scope>
    <source>
        <strain evidence="6">CGMCC 1.12187</strain>
    </source>
</reference>
<gene>
    <name evidence="6" type="ORF">GCM10011374_33830</name>
</gene>
<evidence type="ECO:0000256" key="2">
    <source>
        <dbReference type="ARBA" id="ARBA00023125"/>
    </source>
</evidence>
<keyword evidence="7" id="KW-1185">Reference proteome</keyword>
<evidence type="ECO:0000313" key="7">
    <source>
        <dbReference type="Proteomes" id="UP000638848"/>
    </source>
</evidence>
<dbReference type="SUPFAM" id="SSF48498">
    <property type="entry name" value="Tetracyclin repressor-like, C-terminal domain"/>
    <property type="match status" value="1"/>
</dbReference>
<keyword evidence="3" id="KW-0804">Transcription</keyword>
<dbReference type="AlphaFoldDB" id="A0A917LYC1"/>
<evidence type="ECO:0000256" key="1">
    <source>
        <dbReference type="ARBA" id="ARBA00023015"/>
    </source>
</evidence>
<evidence type="ECO:0000256" key="3">
    <source>
        <dbReference type="ARBA" id="ARBA00023163"/>
    </source>
</evidence>